<dbReference type="EMBL" id="LNYC01000073">
    <property type="protein sequence ID" value="KTC97155.1"/>
    <property type="molecule type" value="Genomic_DNA"/>
</dbReference>
<dbReference type="AlphaFoldDB" id="A0A0W0TNI3"/>
<dbReference type="GO" id="GO:0016020">
    <property type="term" value="C:membrane"/>
    <property type="evidence" value="ECO:0007669"/>
    <property type="project" value="UniProtKB-SubCell"/>
</dbReference>
<keyword evidence="2" id="KW-1185">Reference proteome</keyword>
<accession>A0A0W0TNI3</accession>
<comment type="caution">
    <text evidence="1">The sequence shown here is derived from an EMBL/GenBank/DDBJ whole genome shotgun (WGS) entry which is preliminary data.</text>
</comment>
<dbReference type="RefSeq" id="WP_051550847.1">
    <property type="nucleotide sequence ID" value="NZ_CAAAHN010000004.1"/>
</dbReference>
<organism evidence="1 2">
    <name type="scientific">Legionella geestiana</name>
    <dbReference type="NCBI Taxonomy" id="45065"/>
    <lineage>
        <taxon>Bacteria</taxon>
        <taxon>Pseudomonadati</taxon>
        <taxon>Pseudomonadota</taxon>
        <taxon>Gammaproteobacteria</taxon>
        <taxon>Legionellales</taxon>
        <taxon>Legionellaceae</taxon>
        <taxon>Legionella</taxon>
    </lineage>
</organism>
<gene>
    <name evidence="1" type="ORF">Lgee_2126</name>
</gene>
<name>A0A0W0TNI3_9GAMM</name>
<protein>
    <submittedName>
        <fullName evidence="1">Uncharacterized protein</fullName>
    </submittedName>
</protein>
<dbReference type="Proteomes" id="UP000054785">
    <property type="component" value="Unassembled WGS sequence"/>
</dbReference>
<dbReference type="STRING" id="45065.Lgee_2126"/>
<proteinExistence type="predicted"/>
<reference evidence="1 2" key="1">
    <citation type="submission" date="2015-11" db="EMBL/GenBank/DDBJ databases">
        <title>Genomic analysis of 38 Legionella species identifies large and diverse effector repertoires.</title>
        <authorList>
            <person name="Burstein D."/>
            <person name="Amaro F."/>
            <person name="Zusman T."/>
            <person name="Lifshitz Z."/>
            <person name="Cohen O."/>
            <person name="Gilbert J.A."/>
            <person name="Pupko T."/>
            <person name="Shuman H.A."/>
            <person name="Segal G."/>
        </authorList>
    </citation>
    <scope>NUCLEOTIDE SEQUENCE [LARGE SCALE GENOMIC DNA]</scope>
    <source>
        <strain evidence="1 2">ATCC 49504</strain>
    </source>
</reference>
<sequence>MKKYIRRFYRNRQALHPATKTRDIILAGALSLSFALYAFTWNHAHTHYPGVNYFVDAPPLFTLLTGLLYAGCRLQFGTHSPVTIRVREFFFFTLMLCIILIMTNAVQFTPFKPIDSALYAFDGALHLDVSHSMTWLQSYPILERWLWFCYKYLAYEIITIPLLVILAGHIEHLREYYFMMLATAFVGFMIYYFFPTTAPASILDNPRFTAQQYATGLKFWQIHHYIPPTTGDGGMISLPSYHVIWAFLCLRLTRMWALVYYPLWIYTASLIASCVLLGWHYYIDIAASFVIVGLSHHVWQRRRTP</sequence>
<evidence type="ECO:0000313" key="1">
    <source>
        <dbReference type="EMBL" id="KTC97155.1"/>
    </source>
</evidence>
<dbReference type="OrthoDB" id="5653236at2"/>
<dbReference type="Pfam" id="PF14378">
    <property type="entry name" value="PAP2_3"/>
    <property type="match status" value="1"/>
</dbReference>
<evidence type="ECO:0000313" key="2">
    <source>
        <dbReference type="Proteomes" id="UP000054785"/>
    </source>
</evidence>
<dbReference type="InterPro" id="IPR026841">
    <property type="entry name" value="Aur1/Ipt1"/>
</dbReference>
<dbReference type="PATRIC" id="fig|45065.4.peg.2306"/>